<evidence type="ECO:0000256" key="1">
    <source>
        <dbReference type="SAM" id="MobiDB-lite"/>
    </source>
</evidence>
<reference evidence="2" key="1">
    <citation type="submission" date="2021-01" db="EMBL/GenBank/DDBJ databases">
        <authorList>
            <person name="Corre E."/>
            <person name="Pelletier E."/>
            <person name="Niang G."/>
            <person name="Scheremetjew M."/>
            <person name="Finn R."/>
            <person name="Kale V."/>
            <person name="Holt S."/>
            <person name="Cochrane G."/>
            <person name="Meng A."/>
            <person name="Brown T."/>
            <person name="Cohen L."/>
        </authorList>
    </citation>
    <scope>NUCLEOTIDE SEQUENCE</scope>
    <source>
        <strain evidence="2">UTEX LB 985</strain>
    </source>
</reference>
<evidence type="ECO:0000313" key="2">
    <source>
        <dbReference type="EMBL" id="CAD9472316.1"/>
    </source>
</evidence>
<protein>
    <submittedName>
        <fullName evidence="2">Uncharacterized protein</fullName>
    </submittedName>
</protein>
<dbReference type="AlphaFoldDB" id="A0A7S2E3R7"/>
<proteinExistence type="predicted"/>
<accession>A0A7S2E3R7</accession>
<feature type="region of interest" description="Disordered" evidence="1">
    <location>
        <begin position="1"/>
        <end position="31"/>
    </location>
</feature>
<sequence>MSTIVAAAGTLSSPPSRSSSSALGLPPPTPRALEDAHRLQVLLARQRVEEAQHALLHAERMALLAEQEQRSAMGNTHMHQHISKVAAAARMRTLIHARHDSALRVALLAWWHAAASISMSPELEDDDMEADSGGMELVSSRGRPAVSLLEAALLHMNPMILHAAIMTWSRAVATWDRAAARVERTNAVLSSKWALQKAFAIEVEQRERMTRSILRWWSHAELKAIWQTWADLTFSIFSPGGTQTGDMCEASPQPAQSPHVRVNLPGAMY</sequence>
<dbReference type="EMBL" id="HBGU01042039">
    <property type="protein sequence ID" value="CAD9472316.1"/>
    <property type="molecule type" value="Transcribed_RNA"/>
</dbReference>
<organism evidence="2">
    <name type="scientific">Haptolina brevifila</name>
    <dbReference type="NCBI Taxonomy" id="156173"/>
    <lineage>
        <taxon>Eukaryota</taxon>
        <taxon>Haptista</taxon>
        <taxon>Haptophyta</taxon>
        <taxon>Prymnesiophyceae</taxon>
        <taxon>Prymnesiales</taxon>
        <taxon>Prymnesiaceae</taxon>
        <taxon>Haptolina</taxon>
    </lineage>
</organism>
<name>A0A7S2E3R7_9EUKA</name>
<gene>
    <name evidence="2" type="ORF">CBRE1094_LOCUS22938</name>
</gene>
<feature type="compositionally biased region" description="Low complexity" evidence="1">
    <location>
        <begin position="8"/>
        <end position="24"/>
    </location>
</feature>